<evidence type="ECO:0000256" key="4">
    <source>
        <dbReference type="ARBA" id="ARBA00034617"/>
    </source>
</evidence>
<evidence type="ECO:0000259" key="7">
    <source>
        <dbReference type="PROSITE" id="PS51192"/>
    </source>
</evidence>
<dbReference type="InterPro" id="IPR014001">
    <property type="entry name" value="Helicase_ATP-bd"/>
</dbReference>
<dbReference type="GO" id="GO:0043138">
    <property type="term" value="F:3'-5' DNA helicase activity"/>
    <property type="evidence" value="ECO:0007669"/>
    <property type="project" value="UniProtKB-EC"/>
</dbReference>
<dbReference type="SUPFAM" id="SSF52540">
    <property type="entry name" value="P-loop containing nucleoside triphosphate hydrolases"/>
    <property type="match status" value="1"/>
</dbReference>
<evidence type="ECO:0000313" key="9">
    <source>
        <dbReference type="EMBL" id="CAA7268913.1"/>
    </source>
</evidence>
<dbReference type="InterPro" id="IPR027417">
    <property type="entry name" value="P-loop_NTPase"/>
</dbReference>
<evidence type="ECO:0000256" key="5">
    <source>
        <dbReference type="ARBA" id="ARBA00034808"/>
    </source>
</evidence>
<reference evidence="9 10" key="1">
    <citation type="submission" date="2020-01" db="EMBL/GenBank/DDBJ databases">
        <authorList>
            <person name="Gupta K D."/>
        </authorList>
    </citation>
    <scope>NUCLEOTIDE SEQUENCE [LARGE SCALE GENOMIC DNA]</scope>
</reference>
<comment type="caution">
    <text evidence="9">The sequence shown here is derived from an EMBL/GenBank/DDBJ whole genome shotgun (WGS) entry which is preliminary data.</text>
</comment>
<dbReference type="PROSITE" id="PS51194">
    <property type="entry name" value="HELICASE_CTER"/>
    <property type="match status" value="1"/>
</dbReference>
<comment type="catalytic activity">
    <reaction evidence="4">
        <text>Couples ATP hydrolysis with the unwinding of duplex DNA by translocating in the 3'-5' direction.</text>
        <dbReference type="EC" id="5.6.2.4"/>
    </reaction>
</comment>
<sequence>MPLFACLECNTGFNSRQAFSTHIDSCSASVDVLYNGCIIVVNREMGGFRCCCTVTTCPQYFSTSRSLKVHAQVTGASWRREGAVEDPMPMDIDRQERTSHLQIPINSDIRANVLLSQSDQLSEEDGDKDPPSLSQADFLGTRTDDEYYALVEDPDLLPLGIYIQPVLRTCICLSCQIALTHKTLASHLHLEHKHVRKSISTEMLARVAAKYELLTCLPVVEGPIPQLDGLAVLARAKCPSCDKIYAPTSMRAHYYRNHHSLSAPKTSTLEIVSAQQLNKGNNSALFEVFPRSPPPQLNSNESIIKRLREERDAAVYGYRPPNLDARVVSPWLLATQWHEHVQEFDIEELRELVAGVPRTRDHLSNLRPALLLFFHSAWDLIPTIDLLVLQRLNTNDPVKDGINNAPFKRHQLDQTLEEYSNTCARLLAMLLRPKSTYEIPLPQSIEAALATLSSALDADDISHTSDAVYRLLYRLWTCTWSKTEANTLGDPTMCFLALSALKSDGTFANPELTTHLIAHLEYCMRLVYLYSIESTRVNEKVTPQAACDKYAIWFTEKRESTFNSLRSLMHLAAGFIFNEVSMLRIAWVDRDTFRTMRYYGDLVSFDDFHTMFSRMEKDAIEMWEGGVLMGLTLSVRYGPLADDLSNTSYGYSFLSDARNKCFSKRDTLMNAILGDPTLRAEFIHHDSNEDGSPRWNRIRLQQWMYTYSLFDGLILSSVEMKSGSPGRGTELTSVETRNTRTRKRGLYMIGNHLALVRQYHKSGSITGKDKIIPQSLDAVTSDLIIQNLSIARPFAELAAYICHPDDHNIQGRYNSCLFINNKELFTTQQLTELMKKFTRRECDVPLGVHDWRHVSTAFRRKICPALEQLVEKDSEDTIGALQAGHSRRTENKIYGISTDRLVGPAEDILPLFLDASTDWQVANKITPGGHLLPYREAIAERFPELAQQGRIKSHFTGPHARTEKLVKEVSEAFEEKLSAHSKELIVMLRPMLKEMVEQAVKEAMQTAQAPTATFKSPPLPRRLSLSEQANLIPRQGSVYGTPLAKPLSQDAGRSSFSDLQRPIVSPPRPARAHPPISEDLQTEEDDNVNMDAPYNEHMSEQMTASLILGVDPQPSNDLPASFYTDRGKRLVNVLSDKSHFKRHSLEPMNTGNVKMHATRNEDRPQSHSGPMPREALSSSRGTIARSQVDFSIPASVDPTREMDALRLLQKLTKKPLATWNSPEQWLGIQHILARQNDLLIIMATGSGKTMVALIPTLLDQSVSVFVLPLNSLIMDYRRRLDGMGVQYDQYDSSTRSLRQDVNVVLVSADYAVTDRWKQAITNLNDAHTVSRLFFDEAHIPLSGQDYRRALTNLPRLRHLGVQIVLLSGSVPPGSEMYLSDLFGLHPTCRLTLRTLTDRSELMYVRLPRQEKFRDAAALLERYLNPMLDDSEPEDRFLIFVPLKVVGEDLKKRLGCDFYNGDLRDPRERTAIYNRWWNGEHPVLIATQALGAGNDYQHVRAVFHMGSPREMMNYIQEVSRAGRDGRPAKCYCIPMAHFKAPDGGLSDHVGARAMWDFLWACEDCSRFAITHYADGIGTYCSDVEHSELCSRCSLVKSMNATLQYSLGGPPSHHPWPTVVIPVLEDRQIPGTNKRKAPSGPPVDPFTEQVLRAKRDRFDKDEALESYVLRFKNTLTMLCQPCAYCRIIGEGRTSHDLRHCGPMHAVWNDYKAFQREITYAVGNLHRGVCFTCHVPQCNDRLHKPFRSVEGSECEWPDILCPTAYGIFRSSNLRVDAEIYFDVEWETRRDFTAWLSGKPVPGQETNMSALFLCVAVLCASKKFMSSVL</sequence>
<dbReference type="OrthoDB" id="3151137at2759"/>
<dbReference type="PROSITE" id="PS51192">
    <property type="entry name" value="HELICASE_ATP_BIND_1"/>
    <property type="match status" value="1"/>
</dbReference>
<evidence type="ECO:0000259" key="8">
    <source>
        <dbReference type="PROSITE" id="PS51194"/>
    </source>
</evidence>
<dbReference type="Proteomes" id="UP000467700">
    <property type="component" value="Unassembled WGS sequence"/>
</dbReference>
<accession>A0A8S0XQS6</accession>
<dbReference type="GO" id="GO:0003676">
    <property type="term" value="F:nucleic acid binding"/>
    <property type="evidence" value="ECO:0007669"/>
    <property type="project" value="InterPro"/>
</dbReference>
<evidence type="ECO:0000256" key="3">
    <source>
        <dbReference type="ARBA" id="ARBA00022840"/>
    </source>
</evidence>
<proteinExistence type="inferred from homology"/>
<dbReference type="GO" id="GO:0005524">
    <property type="term" value="F:ATP binding"/>
    <property type="evidence" value="ECO:0007669"/>
    <property type="project" value="UniProtKB-KW"/>
</dbReference>
<dbReference type="PANTHER" id="PTHR13710">
    <property type="entry name" value="DNA HELICASE RECQ FAMILY MEMBER"/>
    <property type="match status" value="1"/>
</dbReference>
<dbReference type="GO" id="GO:0005694">
    <property type="term" value="C:chromosome"/>
    <property type="evidence" value="ECO:0007669"/>
    <property type="project" value="TreeGrafter"/>
</dbReference>
<protein>
    <recommendedName>
        <fullName evidence="5">DNA 3'-5' helicase</fullName>
        <ecNumber evidence="5">5.6.2.4</ecNumber>
    </recommendedName>
</protein>
<feature type="region of interest" description="Disordered" evidence="6">
    <location>
        <begin position="1156"/>
        <end position="1182"/>
    </location>
</feature>
<dbReference type="Pfam" id="PF00271">
    <property type="entry name" value="Helicase_C"/>
    <property type="match status" value="1"/>
</dbReference>
<dbReference type="EC" id="5.6.2.4" evidence="5"/>
<keyword evidence="2" id="KW-0547">Nucleotide-binding</keyword>
<keyword evidence="3" id="KW-0067">ATP-binding</keyword>
<evidence type="ECO:0000256" key="2">
    <source>
        <dbReference type="ARBA" id="ARBA00022741"/>
    </source>
</evidence>
<feature type="domain" description="Helicase C-terminal" evidence="8">
    <location>
        <begin position="1418"/>
        <end position="1559"/>
    </location>
</feature>
<dbReference type="SMART" id="SM00487">
    <property type="entry name" value="DEXDc"/>
    <property type="match status" value="1"/>
</dbReference>
<organism evidence="9 10">
    <name type="scientific">Cyclocybe aegerita</name>
    <name type="common">Black poplar mushroom</name>
    <name type="synonym">Agrocybe aegerita</name>
    <dbReference type="NCBI Taxonomy" id="1973307"/>
    <lineage>
        <taxon>Eukaryota</taxon>
        <taxon>Fungi</taxon>
        <taxon>Dikarya</taxon>
        <taxon>Basidiomycota</taxon>
        <taxon>Agaricomycotina</taxon>
        <taxon>Agaricomycetes</taxon>
        <taxon>Agaricomycetidae</taxon>
        <taxon>Agaricales</taxon>
        <taxon>Agaricineae</taxon>
        <taxon>Bolbitiaceae</taxon>
        <taxon>Cyclocybe</taxon>
    </lineage>
</organism>
<dbReference type="InterPro" id="IPR011545">
    <property type="entry name" value="DEAD/DEAH_box_helicase_dom"/>
</dbReference>
<evidence type="ECO:0000256" key="1">
    <source>
        <dbReference type="ARBA" id="ARBA00005446"/>
    </source>
</evidence>
<evidence type="ECO:0000256" key="6">
    <source>
        <dbReference type="SAM" id="MobiDB-lite"/>
    </source>
</evidence>
<gene>
    <name evidence="9" type="ORF">AAE3_LOCUS11200</name>
</gene>
<feature type="region of interest" description="Disordered" evidence="6">
    <location>
        <begin position="1037"/>
        <end position="1080"/>
    </location>
</feature>
<dbReference type="Pfam" id="PF00270">
    <property type="entry name" value="DEAD"/>
    <property type="match status" value="1"/>
</dbReference>
<comment type="similarity">
    <text evidence="1">Belongs to the helicase family. RecQ subfamily.</text>
</comment>
<dbReference type="PANTHER" id="PTHR13710:SF145">
    <property type="entry name" value="ATP-DEPENDENT DNA HELICASE"/>
    <property type="match status" value="1"/>
</dbReference>
<dbReference type="Gene3D" id="3.40.50.300">
    <property type="entry name" value="P-loop containing nucleotide triphosphate hydrolases"/>
    <property type="match status" value="2"/>
</dbReference>
<keyword evidence="10" id="KW-1185">Reference proteome</keyword>
<dbReference type="SMART" id="SM00490">
    <property type="entry name" value="HELICc"/>
    <property type="match status" value="1"/>
</dbReference>
<dbReference type="InterPro" id="IPR001650">
    <property type="entry name" value="Helicase_C-like"/>
</dbReference>
<feature type="domain" description="Helicase ATP-binding" evidence="7">
    <location>
        <begin position="1229"/>
        <end position="1388"/>
    </location>
</feature>
<dbReference type="EMBL" id="CACVBS010000072">
    <property type="protein sequence ID" value="CAA7268913.1"/>
    <property type="molecule type" value="Genomic_DNA"/>
</dbReference>
<name>A0A8S0XQS6_CYCAE</name>
<evidence type="ECO:0000313" key="10">
    <source>
        <dbReference type="Proteomes" id="UP000467700"/>
    </source>
</evidence>
<dbReference type="GO" id="GO:0005634">
    <property type="term" value="C:nucleus"/>
    <property type="evidence" value="ECO:0007669"/>
    <property type="project" value="TreeGrafter"/>
</dbReference>